<accession>A0ABP9H8H3</accession>
<dbReference type="Proteomes" id="UP001500466">
    <property type="component" value="Unassembled WGS sequence"/>
</dbReference>
<name>A0ABP9H8H3_9ACTN</name>
<protein>
    <submittedName>
        <fullName evidence="1">Uncharacterized protein</fullName>
    </submittedName>
</protein>
<proteinExistence type="predicted"/>
<reference evidence="2" key="1">
    <citation type="journal article" date="2019" name="Int. J. Syst. Evol. Microbiol.">
        <title>The Global Catalogue of Microorganisms (GCM) 10K type strain sequencing project: providing services to taxonomists for standard genome sequencing and annotation.</title>
        <authorList>
            <consortium name="The Broad Institute Genomics Platform"/>
            <consortium name="The Broad Institute Genome Sequencing Center for Infectious Disease"/>
            <person name="Wu L."/>
            <person name="Ma J."/>
        </authorList>
    </citation>
    <scope>NUCLEOTIDE SEQUENCE [LARGE SCALE GENOMIC DNA]</scope>
    <source>
        <strain evidence="2">JCM 17986</strain>
    </source>
</reference>
<comment type="caution">
    <text evidence="1">The sequence shown here is derived from an EMBL/GenBank/DDBJ whole genome shotgun (WGS) entry which is preliminary data.</text>
</comment>
<sequence>MLQLADARSGRKTPVQAAGGRRLTVAFCPGSLRAAVTADLVRRAAERHHLVVMLAPHPCGEPPVAEPIRYNIHPPSATATVGAVDVHVGPHDHDEGDRIILATMHDHPAFPDADPLAVRLALLDRRHGDRTPLGPADIAEAHTRLLELRADVARFAEAPSGAIPLDRISAIHAAVDDDLDTARALALTDSLRHDAAVAPGARFESLVHLDRTFGLDLAQDVGKIYPSD</sequence>
<gene>
    <name evidence="1" type="ORF">GCM10023205_29970</name>
</gene>
<organism evidence="1 2">
    <name type="scientific">Yinghuangia aomiensis</name>
    <dbReference type="NCBI Taxonomy" id="676205"/>
    <lineage>
        <taxon>Bacteria</taxon>
        <taxon>Bacillati</taxon>
        <taxon>Actinomycetota</taxon>
        <taxon>Actinomycetes</taxon>
        <taxon>Kitasatosporales</taxon>
        <taxon>Streptomycetaceae</taxon>
        <taxon>Yinghuangia</taxon>
    </lineage>
</organism>
<evidence type="ECO:0000313" key="2">
    <source>
        <dbReference type="Proteomes" id="UP001500466"/>
    </source>
</evidence>
<keyword evidence="2" id="KW-1185">Reference proteome</keyword>
<dbReference type="EMBL" id="BAABHS010000009">
    <property type="protein sequence ID" value="GAA4963985.1"/>
    <property type="molecule type" value="Genomic_DNA"/>
</dbReference>
<evidence type="ECO:0000313" key="1">
    <source>
        <dbReference type="EMBL" id="GAA4963985.1"/>
    </source>
</evidence>
<dbReference type="RefSeq" id="WP_345675941.1">
    <property type="nucleotide sequence ID" value="NZ_BAABHS010000009.1"/>
</dbReference>